<dbReference type="Proteomes" id="UP000471364">
    <property type="component" value="Unassembled WGS sequence"/>
</dbReference>
<evidence type="ECO:0000256" key="1">
    <source>
        <dbReference type="ARBA" id="ARBA00023186"/>
    </source>
</evidence>
<dbReference type="PANTHER" id="PTHR34227">
    <property type="entry name" value="CHAPERONE PROTEIN YCDY"/>
    <property type="match status" value="1"/>
</dbReference>
<dbReference type="InterPro" id="IPR020945">
    <property type="entry name" value="DMSO/NO3_reduct_chaperone"/>
</dbReference>
<proteinExistence type="predicted"/>
<accession>A0ABQ6ULA8</accession>
<gene>
    <name evidence="2" type="ORF">F6X54_05640</name>
</gene>
<dbReference type="PANTHER" id="PTHR34227:SF1">
    <property type="entry name" value="DIMETHYL SULFOXIDE REDUCTASE CHAPERONE-RELATED"/>
    <property type="match status" value="1"/>
</dbReference>
<dbReference type="InterPro" id="IPR050289">
    <property type="entry name" value="TorD/DmsD_chaperones"/>
</dbReference>
<dbReference type="SUPFAM" id="SSF89155">
    <property type="entry name" value="TorD-like"/>
    <property type="match status" value="1"/>
</dbReference>
<evidence type="ECO:0000313" key="2">
    <source>
        <dbReference type="EMBL" id="KAB1117924.1"/>
    </source>
</evidence>
<dbReference type="EMBL" id="WAAR01000016">
    <property type="protein sequence ID" value="KAB1117924.1"/>
    <property type="molecule type" value="Genomic_DNA"/>
</dbReference>
<dbReference type="InterPro" id="IPR036411">
    <property type="entry name" value="TorD-like_sf"/>
</dbReference>
<keyword evidence="3" id="KW-1185">Reference proteome</keyword>
<organism evidence="2 3">
    <name type="scientific">Micromonospora aurantiaca</name>
    <name type="common">nom. illeg.</name>
    <dbReference type="NCBI Taxonomy" id="47850"/>
    <lineage>
        <taxon>Bacteria</taxon>
        <taxon>Bacillati</taxon>
        <taxon>Actinomycetota</taxon>
        <taxon>Actinomycetes</taxon>
        <taxon>Micromonosporales</taxon>
        <taxon>Micromonosporaceae</taxon>
        <taxon>Micromonospora</taxon>
    </lineage>
</organism>
<reference evidence="2 3" key="1">
    <citation type="submission" date="2019-09" db="EMBL/GenBank/DDBJ databases">
        <title>High taxonomic diversity of Micromonospora strains isolated from Medicago sativa nodules in different geographical locations.</title>
        <authorList>
            <person name="Martinez-Hidalgo P."/>
            <person name="Flores-Felix J.D."/>
            <person name="Velazquez E."/>
            <person name="Brau L."/>
            <person name="Trujillo M.E."/>
            <person name="Martinez-Molina E."/>
        </authorList>
    </citation>
    <scope>NUCLEOTIDE SEQUENCE [LARGE SCALE GENOMIC DNA]</scope>
    <source>
        <strain evidence="2 3">ALFB5</strain>
    </source>
</reference>
<protein>
    <submittedName>
        <fullName evidence="2">Molecular chaperone TorD family protein</fullName>
    </submittedName>
</protein>
<dbReference type="Gene3D" id="1.10.3480.10">
    <property type="entry name" value="TorD-like"/>
    <property type="match status" value="1"/>
</dbReference>
<keyword evidence="1" id="KW-0143">Chaperone</keyword>
<dbReference type="Pfam" id="PF02613">
    <property type="entry name" value="Nitrate_red_del"/>
    <property type="match status" value="1"/>
</dbReference>
<evidence type="ECO:0000313" key="3">
    <source>
        <dbReference type="Proteomes" id="UP000471364"/>
    </source>
</evidence>
<comment type="caution">
    <text evidence="2">The sequence shown here is derived from an EMBL/GenBank/DDBJ whole genome shotgun (WGS) entry which is preliminary data.</text>
</comment>
<sequence length="310" mass="33325">MTTLPLAGFAPGRTRNRAELFRALGALAEAPGEAQLRLADLLRLPRPSGEQWTEAFVVQLVPHASVYLGAEGMLGGEAADRVAGFWRALRLPVPSDADHVAALLGLYAALADAECDEPAGPRRTMRRQARVALFHEHLASWLPAYARAMADSGPAPYAQWARLLHDALLAEAAEIGLPDRPPAHLRDVAPLGDGGGLDGLLTGLLTPARSGVIITRAHLATVARGTGLGLRLGDRRRVLRALLEQDPAVTLAALAEQAREWWARHRADEPVVGPAARHWAERAAITADVLTAAQREAHMIAEKFSHDDRL</sequence>
<name>A0ABQ6ULA8_9ACTN</name>
<dbReference type="RefSeq" id="WP_145752078.1">
    <property type="nucleotide sequence ID" value="NZ_CP084582.1"/>
</dbReference>